<protein>
    <submittedName>
        <fullName evidence="2">Uncharacterized protein</fullName>
    </submittedName>
</protein>
<feature type="compositionally biased region" description="Basic residues" evidence="1">
    <location>
        <begin position="13"/>
        <end position="28"/>
    </location>
</feature>
<dbReference type="Proteomes" id="UP000399805">
    <property type="component" value="Unassembled WGS sequence"/>
</dbReference>
<feature type="region of interest" description="Disordered" evidence="1">
    <location>
        <begin position="1"/>
        <end position="28"/>
    </location>
</feature>
<evidence type="ECO:0000256" key="1">
    <source>
        <dbReference type="SAM" id="MobiDB-lite"/>
    </source>
</evidence>
<organism evidence="2 3">
    <name type="scientific">Amycolatopsis camponoti</name>
    <dbReference type="NCBI Taxonomy" id="2606593"/>
    <lineage>
        <taxon>Bacteria</taxon>
        <taxon>Bacillati</taxon>
        <taxon>Actinomycetota</taxon>
        <taxon>Actinomycetes</taxon>
        <taxon>Pseudonocardiales</taxon>
        <taxon>Pseudonocardiaceae</taxon>
        <taxon>Amycolatopsis</taxon>
    </lineage>
</organism>
<keyword evidence="3" id="KW-1185">Reference proteome</keyword>
<reference evidence="2 3" key="1">
    <citation type="submission" date="2019-09" db="EMBL/GenBank/DDBJ databases">
        <authorList>
            <person name="Leyn A S."/>
        </authorList>
    </citation>
    <scope>NUCLEOTIDE SEQUENCE [LARGE SCALE GENOMIC DNA]</scope>
    <source>
        <strain evidence="2">AA231_1</strain>
    </source>
</reference>
<gene>
    <name evidence="2" type="ORF">AA23TX_07587</name>
</gene>
<evidence type="ECO:0000313" key="2">
    <source>
        <dbReference type="EMBL" id="VVJ22670.1"/>
    </source>
</evidence>
<proteinExistence type="predicted"/>
<name>A0A6I8M4T9_9PSEU</name>
<dbReference type="EMBL" id="CABVGP010000003">
    <property type="protein sequence ID" value="VVJ22670.1"/>
    <property type="molecule type" value="Genomic_DNA"/>
</dbReference>
<accession>A0A6I8M4T9</accession>
<sequence>MGGRTPALAGPSRGRRHGQRLPGRRGHRCARVPAIAKETI</sequence>
<dbReference type="AlphaFoldDB" id="A0A6I8M4T9"/>
<evidence type="ECO:0000313" key="3">
    <source>
        <dbReference type="Proteomes" id="UP000399805"/>
    </source>
</evidence>